<dbReference type="Proteomes" id="UP001368500">
    <property type="component" value="Unassembled WGS sequence"/>
</dbReference>
<feature type="transmembrane region" description="Helical" evidence="7">
    <location>
        <begin position="333"/>
        <end position="351"/>
    </location>
</feature>
<dbReference type="InterPro" id="IPR010227">
    <property type="entry name" value="NADH_Q_OxRdtase_chainM/4"/>
</dbReference>
<dbReference type="InterPro" id="IPR003918">
    <property type="entry name" value="NADH_UbQ_OxRdtase"/>
</dbReference>
<dbReference type="NCBIfam" id="TIGR01972">
    <property type="entry name" value="NDH_I_M"/>
    <property type="match status" value="1"/>
</dbReference>
<evidence type="ECO:0000256" key="5">
    <source>
        <dbReference type="ARBA" id="ARBA00023136"/>
    </source>
</evidence>
<feature type="transmembrane region" description="Helical" evidence="7">
    <location>
        <begin position="167"/>
        <end position="186"/>
    </location>
</feature>
<protein>
    <submittedName>
        <fullName evidence="9">NADH-quinone oxidoreductase subunit M</fullName>
        <ecNumber evidence="9">1.6.5.9</ecNumber>
    </submittedName>
</protein>
<dbReference type="PANTHER" id="PTHR43507:SF1">
    <property type="entry name" value="NADH-UBIQUINONE OXIDOREDUCTASE CHAIN 4"/>
    <property type="match status" value="1"/>
</dbReference>
<evidence type="ECO:0000256" key="2">
    <source>
        <dbReference type="ARBA" id="ARBA00009025"/>
    </source>
</evidence>
<proteinExistence type="inferred from homology"/>
<dbReference type="EC" id="1.6.5.9" evidence="9"/>
<feature type="transmembrane region" description="Helical" evidence="7">
    <location>
        <begin position="35"/>
        <end position="54"/>
    </location>
</feature>
<feature type="transmembrane region" description="Helical" evidence="7">
    <location>
        <begin position="447"/>
        <end position="467"/>
    </location>
</feature>
<evidence type="ECO:0000256" key="4">
    <source>
        <dbReference type="ARBA" id="ARBA00022989"/>
    </source>
</evidence>
<dbReference type="RefSeq" id="WP_341375843.1">
    <property type="nucleotide sequence ID" value="NZ_JBBUTF010000019.1"/>
</dbReference>
<feature type="transmembrane region" description="Helical" evidence="7">
    <location>
        <begin position="372"/>
        <end position="393"/>
    </location>
</feature>
<reference evidence="9 10" key="1">
    <citation type="submission" date="2024-04" db="EMBL/GenBank/DDBJ databases">
        <title>Novel species of the genus Ideonella isolated from streams.</title>
        <authorList>
            <person name="Lu H."/>
        </authorList>
    </citation>
    <scope>NUCLEOTIDE SEQUENCE [LARGE SCALE GENOMIC DNA]</scope>
    <source>
        <strain evidence="9 10">BYS139W</strain>
    </source>
</reference>
<feature type="transmembrane region" description="Helical" evidence="7">
    <location>
        <begin position="405"/>
        <end position="426"/>
    </location>
</feature>
<keyword evidence="5 7" id="KW-0472">Membrane</keyword>
<comment type="subcellular location">
    <subcellularLocation>
        <location evidence="1">Endomembrane system</location>
        <topology evidence="1">Multi-pass membrane protein</topology>
    </subcellularLocation>
    <subcellularLocation>
        <location evidence="6">Membrane</location>
        <topology evidence="6">Multi-pass membrane protein</topology>
    </subcellularLocation>
</comment>
<gene>
    <name evidence="9" type="ORF">AACH11_19020</name>
</gene>
<feature type="domain" description="NADH:quinone oxidoreductase/Mrp antiporter transmembrane" evidence="8">
    <location>
        <begin position="131"/>
        <end position="415"/>
    </location>
</feature>
<organism evidence="9 10">
    <name type="scientific">Pseudaquabacterium rugosum</name>
    <dbReference type="NCBI Taxonomy" id="2984194"/>
    <lineage>
        <taxon>Bacteria</taxon>
        <taxon>Pseudomonadati</taxon>
        <taxon>Pseudomonadota</taxon>
        <taxon>Betaproteobacteria</taxon>
        <taxon>Burkholderiales</taxon>
        <taxon>Sphaerotilaceae</taxon>
        <taxon>Pseudaquabacterium</taxon>
    </lineage>
</organism>
<evidence type="ECO:0000256" key="3">
    <source>
        <dbReference type="ARBA" id="ARBA00022692"/>
    </source>
</evidence>
<evidence type="ECO:0000256" key="7">
    <source>
        <dbReference type="SAM" id="Phobius"/>
    </source>
</evidence>
<dbReference type="InterPro" id="IPR001750">
    <property type="entry name" value="ND/Mrp_TM"/>
</dbReference>
<keyword evidence="3 6" id="KW-0812">Transmembrane</keyword>
<feature type="transmembrane region" description="Helical" evidence="7">
    <location>
        <begin position="244"/>
        <end position="262"/>
    </location>
</feature>
<evidence type="ECO:0000256" key="6">
    <source>
        <dbReference type="RuleBase" id="RU000320"/>
    </source>
</evidence>
<evidence type="ECO:0000256" key="1">
    <source>
        <dbReference type="ARBA" id="ARBA00004127"/>
    </source>
</evidence>
<feature type="transmembrane region" description="Helical" evidence="7">
    <location>
        <begin position="84"/>
        <end position="104"/>
    </location>
</feature>
<evidence type="ECO:0000259" key="8">
    <source>
        <dbReference type="Pfam" id="PF00361"/>
    </source>
</evidence>
<dbReference type="Pfam" id="PF00361">
    <property type="entry name" value="Proton_antipo_M"/>
    <property type="match status" value="1"/>
</dbReference>
<evidence type="ECO:0000313" key="10">
    <source>
        <dbReference type="Proteomes" id="UP001368500"/>
    </source>
</evidence>
<dbReference type="NCBIfam" id="NF004499">
    <property type="entry name" value="PRK05846.1-3"/>
    <property type="match status" value="1"/>
</dbReference>
<dbReference type="PRINTS" id="PR01437">
    <property type="entry name" value="NUOXDRDTASE4"/>
</dbReference>
<keyword evidence="10" id="KW-1185">Reference proteome</keyword>
<feature type="transmembrane region" description="Helical" evidence="7">
    <location>
        <begin position="111"/>
        <end position="129"/>
    </location>
</feature>
<keyword evidence="9" id="KW-0560">Oxidoreductase</keyword>
<dbReference type="EMBL" id="JBBUTF010000019">
    <property type="protein sequence ID" value="MEK8028058.1"/>
    <property type="molecule type" value="Genomic_DNA"/>
</dbReference>
<accession>A0ABU9BDT2</accession>
<feature type="transmembrane region" description="Helical" evidence="7">
    <location>
        <begin position="274"/>
        <end position="295"/>
    </location>
</feature>
<feature type="transmembrane region" description="Helical" evidence="7">
    <location>
        <begin position="135"/>
        <end position="155"/>
    </location>
</feature>
<comment type="similarity">
    <text evidence="2">Belongs to the complex I subunit 4 family.</text>
</comment>
<dbReference type="NCBIfam" id="NF004501">
    <property type="entry name" value="PRK05846.1-5"/>
    <property type="match status" value="1"/>
</dbReference>
<feature type="transmembrane region" description="Helical" evidence="7">
    <location>
        <begin position="302"/>
        <end position="321"/>
    </location>
</feature>
<dbReference type="PANTHER" id="PTHR43507">
    <property type="entry name" value="NADH-UBIQUINONE OXIDOREDUCTASE CHAIN 4"/>
    <property type="match status" value="1"/>
</dbReference>
<keyword evidence="4 7" id="KW-1133">Transmembrane helix</keyword>
<feature type="transmembrane region" description="Helical" evidence="7">
    <location>
        <begin position="6"/>
        <end position="23"/>
    </location>
</feature>
<comment type="caution">
    <text evidence="9">The sequence shown here is derived from an EMBL/GenBank/DDBJ whole genome shotgun (WGS) entry which is preliminary data.</text>
</comment>
<sequence>MGFGLLSVSIWLPIAFGILLLAVGREGNPGMARWLALIGAIASFVVTIPLITGFDAGSAALQFQENLPWIERFSIRYHLGVDGISVWFVLLTAFITIIVVLAGWEVITDRVHQYMGAFLILSGLMVGVFSAADAMLFYVFFEATLIPMYIIIGVWGGPRRVYAAFKFFLYTLLGSLLMLIALVYLYHQSGGSFEITAWHKLPLPMSAQTLLFFAFFAAFAVKVPMWPVHTWLPDAHVEAPTGGSVVLAAIMLKLGAYGFLRFSMPIAPDAAHKFAGFIIALSLVAVIYVGLVAMVQKDMKKLVAYSSIAHMGFVTLGFFLFNELGVSGGLVQMISHGFVSGAMFLAIGVLYDRVHSREIATYGGVVNTMPKFAAFVLFFTMANCGLPGTGGFVGEWMVILGAVKVNFWIGALAATALILGAAYSLWMYKRVYFGDVTNDDVRGLTDINAREFLLMAVLAIATLWMGVYPKPFTDVMHESVDSLLKHVAVSKLPTP</sequence>
<name>A0ABU9BDT2_9BURK</name>
<dbReference type="GO" id="GO:0050136">
    <property type="term" value="F:NADH dehydrogenase (quinone) (non-electrogenic) activity"/>
    <property type="evidence" value="ECO:0007669"/>
    <property type="project" value="UniProtKB-EC"/>
</dbReference>
<evidence type="ECO:0000313" key="9">
    <source>
        <dbReference type="EMBL" id="MEK8028058.1"/>
    </source>
</evidence>
<feature type="transmembrane region" description="Helical" evidence="7">
    <location>
        <begin position="206"/>
        <end position="223"/>
    </location>
</feature>